<dbReference type="PROSITE" id="PS50850">
    <property type="entry name" value="MFS"/>
    <property type="match status" value="1"/>
</dbReference>
<feature type="transmembrane region" description="Helical" evidence="8">
    <location>
        <begin position="369"/>
        <end position="389"/>
    </location>
</feature>
<keyword evidence="6 8" id="KW-0472">Membrane</keyword>
<feature type="transmembrane region" description="Helical" evidence="8">
    <location>
        <begin position="409"/>
        <end position="426"/>
    </location>
</feature>
<dbReference type="InterPro" id="IPR050814">
    <property type="entry name" value="Myo-inositol_Transporter"/>
</dbReference>
<feature type="domain" description="Major facilitator superfamily (MFS) profile" evidence="9">
    <location>
        <begin position="116"/>
        <end position="555"/>
    </location>
</feature>
<dbReference type="PROSITE" id="PS00216">
    <property type="entry name" value="SUGAR_TRANSPORT_1"/>
    <property type="match status" value="1"/>
</dbReference>
<dbReference type="PRINTS" id="PR00171">
    <property type="entry name" value="SUGRTRNSPORT"/>
</dbReference>
<evidence type="ECO:0000313" key="11">
    <source>
        <dbReference type="Proteomes" id="UP000078343"/>
    </source>
</evidence>
<feature type="transmembrane region" description="Helical" evidence="8">
    <location>
        <begin position="248"/>
        <end position="269"/>
    </location>
</feature>
<reference evidence="10 11" key="1">
    <citation type="submission" date="2016-04" db="EMBL/GenBank/DDBJ databases">
        <title>Draft genome of Fonsecaea erecta CBS 125763.</title>
        <authorList>
            <person name="Weiss V.A."/>
            <person name="Vicente V.A."/>
            <person name="Raittz R.T."/>
            <person name="Moreno L.F."/>
            <person name="De Souza E.M."/>
            <person name="Pedrosa F.O."/>
            <person name="Steffens M.B."/>
            <person name="Faoro H."/>
            <person name="Tadra-Sfeir M.Z."/>
            <person name="Najafzadeh M.J."/>
            <person name="Felipe M.S."/>
            <person name="Teixeira M."/>
            <person name="Sun J."/>
            <person name="Xi L."/>
            <person name="Gomes R."/>
            <person name="De Azevedo C.M."/>
            <person name="Salgado C.G."/>
            <person name="Da Silva M.B."/>
            <person name="Nascimento M.F."/>
            <person name="Queiroz-Telles F."/>
            <person name="Attili D.S."/>
            <person name="Gorbushina A."/>
        </authorList>
    </citation>
    <scope>NUCLEOTIDE SEQUENCE [LARGE SCALE GENOMIC DNA]</scope>
    <source>
        <strain evidence="10 11">CBS 125763</strain>
    </source>
</reference>
<feature type="transmembrane region" description="Helical" evidence="8">
    <location>
        <begin position="275"/>
        <end position="298"/>
    </location>
</feature>
<dbReference type="GO" id="GO:0015791">
    <property type="term" value="P:polyol transmembrane transport"/>
    <property type="evidence" value="ECO:0007669"/>
    <property type="project" value="UniProtKB-ARBA"/>
</dbReference>
<dbReference type="NCBIfam" id="TIGR00879">
    <property type="entry name" value="SP"/>
    <property type="match status" value="1"/>
</dbReference>
<keyword evidence="11" id="KW-1185">Reference proteome</keyword>
<dbReference type="InterPro" id="IPR003663">
    <property type="entry name" value="Sugar/inositol_transpt"/>
</dbReference>
<evidence type="ECO:0000313" key="10">
    <source>
        <dbReference type="EMBL" id="OAP55769.1"/>
    </source>
</evidence>
<dbReference type="PANTHER" id="PTHR48020:SF4">
    <property type="entry name" value="SYMPORT, PUTATIVE (AFU_ORTHOLOGUE AFUA_3G11790)-RELATED"/>
    <property type="match status" value="1"/>
</dbReference>
<dbReference type="STRING" id="1367422.A0A178Z7L4"/>
<dbReference type="PANTHER" id="PTHR48020">
    <property type="entry name" value="PROTON MYO-INOSITOL COTRANSPORTER"/>
    <property type="match status" value="1"/>
</dbReference>
<dbReference type="InterPro" id="IPR005828">
    <property type="entry name" value="MFS_sugar_transport-like"/>
</dbReference>
<protein>
    <recommendedName>
        <fullName evidence="9">Major facilitator superfamily (MFS) profile domain-containing protein</fullName>
    </recommendedName>
</protein>
<evidence type="ECO:0000256" key="4">
    <source>
        <dbReference type="ARBA" id="ARBA00022692"/>
    </source>
</evidence>
<evidence type="ECO:0000256" key="5">
    <source>
        <dbReference type="ARBA" id="ARBA00022989"/>
    </source>
</evidence>
<feature type="transmembrane region" description="Helical" evidence="8">
    <location>
        <begin position="188"/>
        <end position="206"/>
    </location>
</feature>
<dbReference type="GO" id="GO:0015798">
    <property type="term" value="P:myo-inositol transport"/>
    <property type="evidence" value="ECO:0007669"/>
    <property type="project" value="UniProtKB-ARBA"/>
</dbReference>
<dbReference type="FunFam" id="1.20.1250.20:FF:000474">
    <property type="entry name" value="Sugar transporter, putative"/>
    <property type="match status" value="1"/>
</dbReference>
<evidence type="ECO:0000256" key="3">
    <source>
        <dbReference type="ARBA" id="ARBA00022448"/>
    </source>
</evidence>
<gene>
    <name evidence="10" type="ORF">AYL99_09921</name>
</gene>
<proteinExistence type="inferred from homology"/>
<comment type="caution">
    <text evidence="10">The sequence shown here is derived from an EMBL/GenBank/DDBJ whole genome shotgun (WGS) entry which is preliminary data.</text>
</comment>
<dbReference type="GO" id="GO:0016020">
    <property type="term" value="C:membrane"/>
    <property type="evidence" value="ECO:0007669"/>
    <property type="project" value="UniProtKB-SubCell"/>
</dbReference>
<feature type="transmembrane region" description="Helical" evidence="8">
    <location>
        <begin position="218"/>
        <end position="236"/>
    </location>
</feature>
<dbReference type="OrthoDB" id="5290825at2759"/>
<name>A0A178Z7L4_9EURO</name>
<comment type="subcellular location">
    <subcellularLocation>
        <location evidence="1">Membrane</location>
        <topology evidence="1">Multi-pass membrane protein</topology>
    </subcellularLocation>
</comment>
<feature type="transmembrane region" description="Helical" evidence="8">
    <location>
        <begin position="433"/>
        <end position="456"/>
    </location>
</feature>
<evidence type="ECO:0000256" key="7">
    <source>
        <dbReference type="RuleBase" id="RU003346"/>
    </source>
</evidence>
<dbReference type="Proteomes" id="UP000078343">
    <property type="component" value="Unassembled WGS sequence"/>
</dbReference>
<dbReference type="EMBL" id="LVYI01000010">
    <property type="protein sequence ID" value="OAP55769.1"/>
    <property type="molecule type" value="Genomic_DNA"/>
</dbReference>
<evidence type="ECO:0000256" key="8">
    <source>
        <dbReference type="SAM" id="Phobius"/>
    </source>
</evidence>
<evidence type="ECO:0000256" key="6">
    <source>
        <dbReference type="ARBA" id="ARBA00023136"/>
    </source>
</evidence>
<dbReference type="AlphaFoldDB" id="A0A178Z7L4"/>
<organism evidence="10 11">
    <name type="scientific">Fonsecaea erecta</name>
    <dbReference type="NCBI Taxonomy" id="1367422"/>
    <lineage>
        <taxon>Eukaryota</taxon>
        <taxon>Fungi</taxon>
        <taxon>Dikarya</taxon>
        <taxon>Ascomycota</taxon>
        <taxon>Pezizomycotina</taxon>
        <taxon>Eurotiomycetes</taxon>
        <taxon>Chaetothyriomycetidae</taxon>
        <taxon>Chaetothyriales</taxon>
        <taxon>Herpotrichiellaceae</taxon>
        <taxon>Fonsecaea</taxon>
    </lineage>
</organism>
<keyword evidence="4 8" id="KW-0812">Transmembrane</keyword>
<dbReference type="Pfam" id="PF00083">
    <property type="entry name" value="Sugar_tr"/>
    <property type="match status" value="1"/>
</dbReference>
<dbReference type="GO" id="GO:0022857">
    <property type="term" value="F:transmembrane transporter activity"/>
    <property type="evidence" value="ECO:0007669"/>
    <property type="project" value="InterPro"/>
</dbReference>
<feature type="transmembrane region" description="Helical" evidence="8">
    <location>
        <begin position="500"/>
        <end position="520"/>
    </location>
</feature>
<dbReference type="RefSeq" id="XP_018689136.1">
    <property type="nucleotide sequence ID" value="XM_018841427.1"/>
</dbReference>
<sequence>MAEKLPSEKVGYASHDEAERIPSASPIAVEALKENSTARLVNPLAGIVKADLMLQVERFAAEKDLLDILPLLKKGAYVAQAAVPLAEIEELDPDEHEALQHELKHKWTHPFALYATVFVCSIGAAVQGWDQTGSNGANLTFPVEFGIASGSSRDNWLIGLVNAAPYISSAFLGCWFSDPFNSLLGRRGASFMAAIFCILTPIGGALSQNWHQLLVTRLLMGFGMGLKAATIPMYAAENSPAVIRGALVMGWQMWTAFGIFLGFAANLIVYRVGKIAWRLQIGSAFIPAVPLALLIYFCPESPRWLMKKNRYRKAFESLCRLRKHRIQAARDLYYVHAQLVVEYEMAAASTYMVRLRELVTVPRIRRSTIAALVVFMGQQFCGMNIIAFYSSTVFVQAGASEHTALLTSLGYGIVNFAFAIPAIFLIDRFGRRSLLLSTFPHMAWTLLAAGFCFYIPESSKAHVGMIAFFVYVFTALYSVGQGPVAFVYSAEAFPLSHREIGNSWAVSATFALSSALSLTFPLMLSKFTATGAFGFYAGMNLFVFILMFLFVPDTSGYTLEELDYVFAVPTRRFISYQIRTVLPWTLRRYFLFRRGEPLEPLYHFERSGQQAPESHVEEGSHQSQK</sequence>
<keyword evidence="5 8" id="KW-1133">Transmembrane helix</keyword>
<dbReference type="PROSITE" id="PS00217">
    <property type="entry name" value="SUGAR_TRANSPORT_2"/>
    <property type="match status" value="1"/>
</dbReference>
<dbReference type="SUPFAM" id="SSF103473">
    <property type="entry name" value="MFS general substrate transporter"/>
    <property type="match status" value="1"/>
</dbReference>
<evidence type="ECO:0000259" key="9">
    <source>
        <dbReference type="PROSITE" id="PS50850"/>
    </source>
</evidence>
<dbReference type="InterPro" id="IPR020846">
    <property type="entry name" value="MFS_dom"/>
</dbReference>
<evidence type="ECO:0000256" key="1">
    <source>
        <dbReference type="ARBA" id="ARBA00004141"/>
    </source>
</evidence>
<comment type="similarity">
    <text evidence="2 7">Belongs to the major facilitator superfamily. Sugar transporter (TC 2.A.1.1) family.</text>
</comment>
<dbReference type="InterPro" id="IPR036259">
    <property type="entry name" value="MFS_trans_sf"/>
</dbReference>
<dbReference type="InterPro" id="IPR005829">
    <property type="entry name" value="Sugar_transporter_CS"/>
</dbReference>
<dbReference type="Gene3D" id="1.20.1250.20">
    <property type="entry name" value="MFS general substrate transporter like domains"/>
    <property type="match status" value="1"/>
</dbReference>
<feature type="transmembrane region" description="Helical" evidence="8">
    <location>
        <begin position="532"/>
        <end position="551"/>
    </location>
</feature>
<feature type="transmembrane region" description="Helical" evidence="8">
    <location>
        <begin position="111"/>
        <end position="129"/>
    </location>
</feature>
<accession>A0A178Z7L4</accession>
<evidence type="ECO:0000256" key="2">
    <source>
        <dbReference type="ARBA" id="ARBA00010992"/>
    </source>
</evidence>
<keyword evidence="3 7" id="KW-0813">Transport</keyword>
<feature type="transmembrane region" description="Helical" evidence="8">
    <location>
        <begin position="468"/>
        <end position="488"/>
    </location>
</feature>
<dbReference type="GeneID" id="30014089"/>